<gene>
    <name evidence="8" type="ORF">JD844_027597</name>
</gene>
<keyword evidence="5" id="KW-0496">Mitochondrion</keyword>
<dbReference type="SUPFAM" id="SSF48371">
    <property type="entry name" value="ARM repeat"/>
    <property type="match status" value="1"/>
</dbReference>
<reference evidence="8 9" key="1">
    <citation type="journal article" date="2022" name="Gigascience">
        <title>A chromosome-level genome assembly and annotation of the desert horned lizard, Phrynosoma platyrhinos, provides insight into chromosomal rearrangements among reptiles.</title>
        <authorList>
            <person name="Koochekian N."/>
            <person name="Ascanio A."/>
            <person name="Farleigh K."/>
            <person name="Card D.C."/>
            <person name="Schield D.R."/>
            <person name="Castoe T.A."/>
            <person name="Jezkova T."/>
        </authorList>
    </citation>
    <scope>NUCLEOTIDE SEQUENCE [LARGE SCALE GENOMIC DNA]</scope>
    <source>
        <strain evidence="8">NK-2021</strain>
    </source>
</reference>
<dbReference type="Gene3D" id="1.25.10.10">
    <property type="entry name" value="Leucine-rich Repeat Variant"/>
    <property type="match status" value="1"/>
</dbReference>
<evidence type="ECO:0000313" key="8">
    <source>
        <dbReference type="EMBL" id="KAH0616475.1"/>
    </source>
</evidence>
<evidence type="ECO:0000256" key="1">
    <source>
        <dbReference type="ARBA" id="ARBA00004572"/>
    </source>
</evidence>
<dbReference type="InterPro" id="IPR016024">
    <property type="entry name" value="ARM-type_fold"/>
</dbReference>
<accession>A0ABQ7SGP5</accession>
<evidence type="ECO:0000256" key="4">
    <source>
        <dbReference type="ARBA" id="ARBA00022989"/>
    </source>
</evidence>
<name>A0ABQ7SGP5_PHRPL</name>
<organism evidence="8 9">
    <name type="scientific">Phrynosoma platyrhinos</name>
    <name type="common">Desert horned lizard</name>
    <dbReference type="NCBI Taxonomy" id="52577"/>
    <lineage>
        <taxon>Eukaryota</taxon>
        <taxon>Metazoa</taxon>
        <taxon>Chordata</taxon>
        <taxon>Craniata</taxon>
        <taxon>Vertebrata</taxon>
        <taxon>Euteleostomi</taxon>
        <taxon>Lepidosauria</taxon>
        <taxon>Squamata</taxon>
        <taxon>Bifurcata</taxon>
        <taxon>Unidentata</taxon>
        <taxon>Episquamata</taxon>
        <taxon>Toxicofera</taxon>
        <taxon>Iguania</taxon>
        <taxon>Phrynosomatidae</taxon>
        <taxon>Phrynosomatinae</taxon>
        <taxon>Phrynosoma</taxon>
    </lineage>
</organism>
<dbReference type="Proteomes" id="UP000826234">
    <property type="component" value="Unassembled WGS sequence"/>
</dbReference>
<sequence length="216" mass="24045">MDLSNSTHDFEADDIQNLIHLLEYTKDPTIQEQVLITLSNSAAFSVNQDTIRNLGGLSVVGKMLSVPVTNIKEKALNALNNLSMNIKNQEVVKVKKVFGYSVSAYSEVQVLKLLVNLSANPAMTEHLLNAQAPFLLSLCDSCTNKDVLLRVLVFITNLTKHMKKDKSTVHSEYNEDSVFSVLWGNSTLCAQKLASLLHHNDTEVREQVAELIMQQC</sequence>
<comment type="caution">
    <text evidence="8">The sequence shown here is derived from an EMBL/GenBank/DDBJ whole genome shotgun (WGS) entry which is preliminary data.</text>
</comment>
<keyword evidence="3" id="KW-1000">Mitochondrion outer membrane</keyword>
<dbReference type="EMBL" id="JAIPUX010005290">
    <property type="protein sequence ID" value="KAH0616475.1"/>
    <property type="molecule type" value="Genomic_DNA"/>
</dbReference>
<dbReference type="InterPro" id="IPR051303">
    <property type="entry name" value="Armcx_regulator"/>
</dbReference>
<feature type="domain" description="Armadillo repeat-containing" evidence="7">
    <location>
        <begin position="11"/>
        <end position="94"/>
    </location>
</feature>
<keyword evidence="6" id="KW-0472">Membrane</keyword>
<comment type="subcellular location">
    <subcellularLocation>
        <location evidence="1">Mitochondrion outer membrane</location>
        <topology evidence="1">Single-pass membrane protein</topology>
    </subcellularLocation>
</comment>
<protein>
    <recommendedName>
        <fullName evidence="7">Armadillo repeat-containing domain-containing protein</fullName>
    </recommendedName>
</protein>
<dbReference type="Pfam" id="PF04826">
    <property type="entry name" value="Arm_2"/>
    <property type="match status" value="2"/>
</dbReference>
<keyword evidence="4" id="KW-1133">Transmembrane helix</keyword>
<keyword evidence="2" id="KW-0812">Transmembrane</keyword>
<evidence type="ECO:0000256" key="6">
    <source>
        <dbReference type="ARBA" id="ARBA00023136"/>
    </source>
</evidence>
<dbReference type="InterPro" id="IPR011989">
    <property type="entry name" value="ARM-like"/>
</dbReference>
<evidence type="ECO:0000259" key="7">
    <source>
        <dbReference type="Pfam" id="PF04826"/>
    </source>
</evidence>
<evidence type="ECO:0000256" key="3">
    <source>
        <dbReference type="ARBA" id="ARBA00022787"/>
    </source>
</evidence>
<dbReference type="PANTHER" id="PTHR15712">
    <property type="entry name" value="ARMADILLO REPEAT CONTAINING PROTEIN"/>
    <property type="match status" value="1"/>
</dbReference>
<dbReference type="InterPro" id="IPR006911">
    <property type="entry name" value="ARM-rpt_dom"/>
</dbReference>
<proteinExistence type="predicted"/>
<evidence type="ECO:0000256" key="2">
    <source>
        <dbReference type="ARBA" id="ARBA00022692"/>
    </source>
</evidence>
<evidence type="ECO:0000256" key="5">
    <source>
        <dbReference type="ARBA" id="ARBA00023128"/>
    </source>
</evidence>
<dbReference type="PANTHER" id="PTHR15712:SF23">
    <property type="entry name" value="ARMADILLO REPEAT CONTAINING 10"/>
    <property type="match status" value="1"/>
</dbReference>
<feature type="domain" description="Armadillo repeat-containing" evidence="7">
    <location>
        <begin position="107"/>
        <end position="182"/>
    </location>
</feature>
<evidence type="ECO:0000313" key="9">
    <source>
        <dbReference type="Proteomes" id="UP000826234"/>
    </source>
</evidence>
<keyword evidence="9" id="KW-1185">Reference proteome</keyword>